<dbReference type="Gene3D" id="3.40.50.1820">
    <property type="entry name" value="alpha/beta hydrolase"/>
    <property type="match status" value="1"/>
</dbReference>
<dbReference type="GO" id="GO:0016787">
    <property type="term" value="F:hydrolase activity"/>
    <property type="evidence" value="ECO:0007669"/>
    <property type="project" value="UniProtKB-KW"/>
</dbReference>
<dbReference type="InterPro" id="IPR000073">
    <property type="entry name" value="AB_hydrolase_1"/>
</dbReference>
<dbReference type="STRING" id="228957.SAMN04488008_10379"/>
<dbReference type="RefSeq" id="WP_091622082.1">
    <property type="nucleotide sequence ID" value="NZ_FNZN01000003.1"/>
</dbReference>
<dbReference type="PANTHER" id="PTHR46438">
    <property type="entry name" value="ALPHA/BETA-HYDROLASES SUPERFAMILY PROTEIN"/>
    <property type="match status" value="1"/>
</dbReference>
<dbReference type="EMBL" id="FNZN01000003">
    <property type="protein sequence ID" value="SEL18181.1"/>
    <property type="molecule type" value="Genomic_DNA"/>
</dbReference>
<gene>
    <name evidence="2" type="ORF">SAMN04488008_10379</name>
</gene>
<evidence type="ECO:0000313" key="3">
    <source>
        <dbReference type="Proteomes" id="UP000198990"/>
    </source>
</evidence>
<protein>
    <submittedName>
        <fullName evidence="2">Alpha/beta hydrolase family protein</fullName>
    </submittedName>
</protein>
<dbReference type="SUPFAM" id="SSF53474">
    <property type="entry name" value="alpha/beta-Hydrolases"/>
    <property type="match status" value="1"/>
</dbReference>
<evidence type="ECO:0000313" key="2">
    <source>
        <dbReference type="EMBL" id="SEL18181.1"/>
    </source>
</evidence>
<keyword evidence="2" id="KW-0378">Hydrolase</keyword>
<keyword evidence="3" id="KW-1185">Reference proteome</keyword>
<dbReference type="InterPro" id="IPR029058">
    <property type="entry name" value="AB_hydrolase_fold"/>
</dbReference>
<evidence type="ECO:0000259" key="1">
    <source>
        <dbReference type="Pfam" id="PF00561"/>
    </source>
</evidence>
<name>A0A1H7N4D4_9FLAO</name>
<dbReference type="PANTHER" id="PTHR46438:SF11">
    <property type="entry name" value="LIPASE-RELATED"/>
    <property type="match status" value="1"/>
</dbReference>
<dbReference type="OrthoDB" id="9785847at2"/>
<proteinExistence type="predicted"/>
<organism evidence="2 3">
    <name type="scientific">Maribacter orientalis</name>
    <dbReference type="NCBI Taxonomy" id="228957"/>
    <lineage>
        <taxon>Bacteria</taxon>
        <taxon>Pseudomonadati</taxon>
        <taxon>Bacteroidota</taxon>
        <taxon>Flavobacteriia</taxon>
        <taxon>Flavobacteriales</taxon>
        <taxon>Flavobacteriaceae</taxon>
        <taxon>Maribacter</taxon>
    </lineage>
</organism>
<feature type="domain" description="AB hydrolase-1" evidence="1">
    <location>
        <begin position="78"/>
        <end position="215"/>
    </location>
</feature>
<reference evidence="3" key="1">
    <citation type="submission" date="2016-10" db="EMBL/GenBank/DDBJ databases">
        <authorList>
            <person name="Varghese N."/>
            <person name="Submissions S."/>
        </authorList>
    </citation>
    <scope>NUCLEOTIDE SEQUENCE [LARGE SCALE GENOMIC DNA]</scope>
    <source>
        <strain evidence="3">DSM 16471</strain>
    </source>
</reference>
<sequence length="283" mass="32721">MPVLLQKIIPKLYGLYFTIFVWFLPNKIARQAFEVFCTVRKGKVLPNQKKYLDDAKFEVINVAGHSIQLYNWPGNKETVLLVHGWESNTWRWHKLIEKLQRANYNIIAFDAPAHGYSTGKFLYVPLYAEALQAIILKYQPKAVIGHSVGGMTVLYNEYKNPNASIEKIVTVGSPSEYYEIFTHYQNLLGFSNKVMTGLEEYFYAKFGFTPKEFSSSKFVLTNSKKGLLFHDRLDKITPYHASVDVHKHWKGSELVSTEGFGHSMHQNEVNDKIIAFLDEQYYK</sequence>
<dbReference type="Proteomes" id="UP000198990">
    <property type="component" value="Unassembled WGS sequence"/>
</dbReference>
<dbReference type="AlphaFoldDB" id="A0A1H7N4D4"/>
<accession>A0A1H7N4D4</accession>
<dbReference type="Pfam" id="PF00561">
    <property type="entry name" value="Abhydrolase_1"/>
    <property type="match status" value="1"/>
</dbReference>